<gene>
    <name evidence="11" type="ORF">BBW65_01905</name>
</gene>
<feature type="binding site" evidence="10">
    <location>
        <position position="71"/>
    </location>
    <ligand>
        <name>Mg(2+)</name>
        <dbReference type="ChEBI" id="CHEBI:18420"/>
    </ligand>
</feature>
<evidence type="ECO:0000256" key="6">
    <source>
        <dbReference type="ARBA" id="ARBA00022842"/>
    </source>
</evidence>
<dbReference type="STRING" id="222136.BBW65_01905"/>
<evidence type="ECO:0000256" key="5">
    <source>
        <dbReference type="ARBA" id="ARBA00022801"/>
    </source>
</evidence>
<dbReference type="GO" id="GO:0036220">
    <property type="term" value="F:ITP diphosphatase activity"/>
    <property type="evidence" value="ECO:0007669"/>
    <property type="project" value="UniProtKB-UniRule"/>
</dbReference>
<keyword evidence="5 10" id="KW-0378">Hydrolase</keyword>
<comment type="cofactor">
    <cofactor evidence="10">
        <name>Mg(2+)</name>
        <dbReference type="ChEBI" id="CHEBI:18420"/>
    </cofactor>
    <text evidence="10">Binds 1 Mg(2+) ion per subunit.</text>
</comment>
<dbReference type="InterPro" id="IPR002637">
    <property type="entry name" value="RdgB/HAM1"/>
</dbReference>
<comment type="function">
    <text evidence="10">Pyrophosphatase that catalyzes the hydrolysis of nucleoside triphosphates to their monophosphate derivatives, with a high preference for the non-canonical purine nucleotides XTP (xanthosine triphosphate), dITP (deoxyinosine triphosphate) and ITP. Seems to function as a house-cleaning enzyme that removes non-canonical purine nucleotides from the nucleotide pool, thus preventing their incorporation into DNA/RNA and avoiding chromosomal lesions.</text>
</comment>
<dbReference type="Pfam" id="PF01725">
    <property type="entry name" value="Ham1p_like"/>
    <property type="match status" value="1"/>
</dbReference>
<dbReference type="EMBL" id="CP016503">
    <property type="protein sequence ID" value="ANV97635.1"/>
    <property type="molecule type" value="Genomic_DNA"/>
</dbReference>
<keyword evidence="3 10" id="KW-0479">Metal-binding</keyword>
<dbReference type="GO" id="GO:0017111">
    <property type="term" value="F:ribonucleoside triphosphate phosphatase activity"/>
    <property type="evidence" value="ECO:0007669"/>
    <property type="project" value="InterPro"/>
</dbReference>
<reference evidence="12" key="1">
    <citation type="submission" date="2016-07" db="EMBL/GenBank/DDBJ databases">
        <authorList>
            <person name="Florea S."/>
            <person name="Webb J.S."/>
            <person name="Jaromczyk J."/>
            <person name="Schardl C.L."/>
        </authorList>
    </citation>
    <scope>NUCLEOTIDE SEQUENCE [LARGE SCALE GENOMIC DNA]</scope>
    <source>
        <strain evidence="12">MIT 01-6242</strain>
    </source>
</reference>
<comment type="catalytic activity">
    <reaction evidence="8 10">
        <text>dITP + H2O = dIMP + diphosphate + H(+)</text>
        <dbReference type="Rhea" id="RHEA:28342"/>
        <dbReference type="ChEBI" id="CHEBI:15377"/>
        <dbReference type="ChEBI" id="CHEBI:15378"/>
        <dbReference type="ChEBI" id="CHEBI:33019"/>
        <dbReference type="ChEBI" id="CHEBI:61194"/>
        <dbReference type="ChEBI" id="CHEBI:61382"/>
        <dbReference type="EC" id="3.6.1.66"/>
    </reaction>
</comment>
<dbReference type="GO" id="GO:0009117">
    <property type="term" value="P:nucleotide metabolic process"/>
    <property type="evidence" value="ECO:0007669"/>
    <property type="project" value="UniProtKB-KW"/>
</dbReference>
<feature type="binding site" evidence="10">
    <location>
        <begin position="188"/>
        <end position="189"/>
    </location>
    <ligand>
        <name>substrate</name>
    </ligand>
</feature>
<evidence type="ECO:0000256" key="7">
    <source>
        <dbReference type="ARBA" id="ARBA00023080"/>
    </source>
</evidence>
<comment type="catalytic activity">
    <reaction evidence="9 10">
        <text>XTP + H2O = XMP + diphosphate + H(+)</text>
        <dbReference type="Rhea" id="RHEA:28610"/>
        <dbReference type="ChEBI" id="CHEBI:15377"/>
        <dbReference type="ChEBI" id="CHEBI:15378"/>
        <dbReference type="ChEBI" id="CHEBI:33019"/>
        <dbReference type="ChEBI" id="CHEBI:57464"/>
        <dbReference type="ChEBI" id="CHEBI:61314"/>
        <dbReference type="EC" id="3.6.1.66"/>
    </reaction>
</comment>
<dbReference type="InterPro" id="IPR029001">
    <property type="entry name" value="ITPase-like_fam"/>
</dbReference>
<evidence type="ECO:0000256" key="10">
    <source>
        <dbReference type="HAMAP-Rule" id="MF_01405"/>
    </source>
</evidence>
<dbReference type="RefSeq" id="WP_066338954.1">
    <property type="nucleotide sequence ID" value="NZ_CP016503.1"/>
</dbReference>
<dbReference type="CDD" id="cd00515">
    <property type="entry name" value="HAM1"/>
    <property type="match status" value="1"/>
</dbReference>
<keyword evidence="7 10" id="KW-0546">Nucleotide metabolism</keyword>
<dbReference type="GO" id="GO:0000166">
    <property type="term" value="F:nucleotide binding"/>
    <property type="evidence" value="ECO:0007669"/>
    <property type="project" value="UniProtKB-KW"/>
</dbReference>
<dbReference type="Proteomes" id="UP000092884">
    <property type="component" value="Chromosome"/>
</dbReference>
<dbReference type="FunFam" id="3.90.950.10:FF:000001">
    <property type="entry name" value="dITP/XTP pyrophosphatase"/>
    <property type="match status" value="1"/>
</dbReference>
<dbReference type="GO" id="GO:0009146">
    <property type="term" value="P:purine nucleoside triphosphate catabolic process"/>
    <property type="evidence" value="ECO:0007669"/>
    <property type="project" value="UniProtKB-UniRule"/>
</dbReference>
<feature type="binding site" evidence="10">
    <location>
        <begin position="7"/>
        <end position="12"/>
    </location>
    <ligand>
        <name>substrate</name>
    </ligand>
</feature>
<keyword evidence="4 10" id="KW-0547">Nucleotide-binding</keyword>
<dbReference type="GO" id="GO:0005829">
    <property type="term" value="C:cytosol"/>
    <property type="evidence" value="ECO:0007669"/>
    <property type="project" value="TreeGrafter"/>
</dbReference>
<evidence type="ECO:0000256" key="8">
    <source>
        <dbReference type="ARBA" id="ARBA00051875"/>
    </source>
</evidence>
<evidence type="ECO:0000256" key="1">
    <source>
        <dbReference type="ARBA" id="ARBA00008023"/>
    </source>
</evidence>
<dbReference type="OrthoDB" id="9807456at2"/>
<dbReference type="AlphaFoldDB" id="A0A1B1U4L3"/>
<dbReference type="SUPFAM" id="SSF52972">
    <property type="entry name" value="ITPase-like"/>
    <property type="match status" value="1"/>
</dbReference>
<comment type="caution">
    <text evidence="10">Lacks conserved residue(s) required for the propagation of feature annotation.</text>
</comment>
<keyword evidence="6 10" id="KW-0460">Magnesium</keyword>
<dbReference type="GO" id="GO:0035870">
    <property type="term" value="F:dITP diphosphatase activity"/>
    <property type="evidence" value="ECO:0007669"/>
    <property type="project" value="UniProtKB-UniRule"/>
</dbReference>
<accession>A0A1B1U4L3</accession>
<sequence length="203" mass="22342">MKVILASQNAKKIKEIEQILRGVEVSSYTDWIDLVEICENGESFEQNAMIKAKEIANRLQLSEDYLVLADDSGLCVEALGGMPGVYSARYANLGVCDTNASDEANNLKLLESLDEVGVCESKAAFVCAIAVVGMIKGARVEQCFCGVLEGKVGHYELDNEAFGYDLLFIPDGHTQTLNHIAEKNSLSHRYLALKQFQAFVNQR</sequence>
<evidence type="ECO:0000313" key="11">
    <source>
        <dbReference type="EMBL" id="ANV97635.1"/>
    </source>
</evidence>
<name>A0A1B1U4L3_9HELI</name>
<evidence type="ECO:0000256" key="9">
    <source>
        <dbReference type="ARBA" id="ARBA00052017"/>
    </source>
</evidence>
<protein>
    <recommendedName>
        <fullName evidence="10">dITP/XTP pyrophosphatase</fullName>
        <ecNumber evidence="10">3.6.1.66</ecNumber>
    </recommendedName>
    <alternativeName>
        <fullName evidence="10">Non-canonical purine NTP pyrophosphatase</fullName>
    </alternativeName>
    <alternativeName>
        <fullName evidence="10">Non-standard purine NTP pyrophosphatase</fullName>
    </alternativeName>
    <alternativeName>
        <fullName evidence="10">Nucleoside-triphosphate diphosphatase</fullName>
    </alternativeName>
    <alternativeName>
        <fullName evidence="10">Nucleoside-triphosphate pyrophosphatase</fullName>
        <shortName evidence="10">NTPase</shortName>
    </alternativeName>
</protein>
<dbReference type="GO" id="GO:0036222">
    <property type="term" value="F:XTP diphosphatase activity"/>
    <property type="evidence" value="ECO:0007669"/>
    <property type="project" value="UniProtKB-UniRule"/>
</dbReference>
<proteinExistence type="inferred from homology"/>
<dbReference type="HAMAP" id="MF_01405">
    <property type="entry name" value="Non_canon_purine_NTPase"/>
    <property type="match status" value="1"/>
</dbReference>
<evidence type="ECO:0000256" key="4">
    <source>
        <dbReference type="ARBA" id="ARBA00022741"/>
    </source>
</evidence>
<keyword evidence="12" id="KW-1185">Reference proteome</keyword>
<evidence type="ECO:0000313" key="12">
    <source>
        <dbReference type="Proteomes" id="UP000092884"/>
    </source>
</evidence>
<evidence type="ECO:0000256" key="3">
    <source>
        <dbReference type="ARBA" id="ARBA00022723"/>
    </source>
</evidence>
<dbReference type="GO" id="GO:0046872">
    <property type="term" value="F:metal ion binding"/>
    <property type="evidence" value="ECO:0007669"/>
    <property type="project" value="UniProtKB-KW"/>
</dbReference>
<feature type="binding site" evidence="10">
    <location>
        <position position="183"/>
    </location>
    <ligand>
        <name>substrate</name>
    </ligand>
</feature>
<feature type="binding site" evidence="10">
    <location>
        <position position="72"/>
    </location>
    <ligand>
        <name>substrate</name>
    </ligand>
</feature>
<comment type="similarity">
    <text evidence="1 10">Belongs to the HAM1 NTPase family.</text>
</comment>
<dbReference type="Gene3D" id="3.90.950.10">
    <property type="match status" value="1"/>
</dbReference>
<dbReference type="PANTHER" id="PTHR11067:SF9">
    <property type="entry name" value="INOSINE TRIPHOSPHATE PYROPHOSPHATASE"/>
    <property type="match status" value="1"/>
</dbReference>
<comment type="catalytic activity">
    <reaction evidence="10">
        <text>ITP + H2O = IMP + diphosphate + H(+)</text>
        <dbReference type="Rhea" id="RHEA:29399"/>
        <dbReference type="ChEBI" id="CHEBI:15377"/>
        <dbReference type="ChEBI" id="CHEBI:15378"/>
        <dbReference type="ChEBI" id="CHEBI:33019"/>
        <dbReference type="ChEBI" id="CHEBI:58053"/>
        <dbReference type="ChEBI" id="CHEBI:61402"/>
        <dbReference type="EC" id="3.6.1.66"/>
    </reaction>
</comment>
<organism evidence="11 12">
    <name type="scientific">Helicobacter enhydrae</name>
    <dbReference type="NCBI Taxonomy" id="222136"/>
    <lineage>
        <taxon>Bacteria</taxon>
        <taxon>Pseudomonadati</taxon>
        <taxon>Campylobacterota</taxon>
        <taxon>Epsilonproteobacteria</taxon>
        <taxon>Campylobacterales</taxon>
        <taxon>Helicobacteraceae</taxon>
        <taxon>Helicobacter</taxon>
    </lineage>
</organism>
<feature type="active site" description="Proton acceptor" evidence="10">
    <location>
        <position position="71"/>
    </location>
</feature>
<comment type="subunit">
    <text evidence="2 10">Homodimer.</text>
</comment>
<feature type="binding site" evidence="10">
    <location>
        <begin position="162"/>
        <end position="165"/>
    </location>
    <ligand>
        <name>substrate</name>
    </ligand>
</feature>
<dbReference type="EC" id="3.6.1.66" evidence="10"/>
<dbReference type="InterPro" id="IPR020922">
    <property type="entry name" value="dITP/XTP_pyrophosphatase"/>
</dbReference>
<dbReference type="PANTHER" id="PTHR11067">
    <property type="entry name" value="INOSINE TRIPHOSPHATE PYROPHOSPHATASE/HAM1 PROTEIN"/>
    <property type="match status" value="1"/>
</dbReference>
<dbReference type="KEGG" id="het:BBW65_01905"/>
<evidence type="ECO:0000256" key="2">
    <source>
        <dbReference type="ARBA" id="ARBA00011738"/>
    </source>
</evidence>